<protein>
    <submittedName>
        <fullName evidence="1">Uncharacterized protein</fullName>
    </submittedName>
</protein>
<sequence>MDDKVHGREGNNPDHRLRSQIMSKWERRWIFIDNQEVGLEAAIP</sequence>
<evidence type="ECO:0000313" key="2">
    <source>
        <dbReference type="EMBL" id="BBM37036.1"/>
    </source>
</evidence>
<dbReference type="EMBL" id="AP019822">
    <property type="protein sequence ID" value="BBM37125.1"/>
    <property type="molecule type" value="Genomic_DNA"/>
</dbReference>
<dbReference type="EMBL" id="AP019822">
    <property type="protein sequence ID" value="BBM37036.1"/>
    <property type="molecule type" value="Genomic_DNA"/>
</dbReference>
<evidence type="ECO:0000313" key="3">
    <source>
        <dbReference type="EMBL" id="BBM37125.1"/>
    </source>
</evidence>
<dbReference type="KEGG" id="lgo:JCM16774_2080"/>
<dbReference type="Proteomes" id="UP000321606">
    <property type="component" value="Chromosome"/>
</dbReference>
<proteinExistence type="predicted"/>
<dbReference type="EMBL" id="AP019822">
    <property type="protein sequence ID" value="BBM35495.1"/>
    <property type="molecule type" value="Genomic_DNA"/>
</dbReference>
<organism evidence="1 4">
    <name type="scientific">Pseudoleptotrichia goodfellowii</name>
    <dbReference type="NCBI Taxonomy" id="157692"/>
    <lineage>
        <taxon>Bacteria</taxon>
        <taxon>Fusobacteriati</taxon>
        <taxon>Fusobacteriota</taxon>
        <taxon>Fusobacteriia</taxon>
        <taxon>Fusobacteriales</taxon>
        <taxon>Leptotrichiaceae</taxon>
        <taxon>Pseudoleptotrichia</taxon>
    </lineage>
</organism>
<name>A0A510JBE4_9FUSO</name>
<accession>A0A510JBE4</accession>
<evidence type="ECO:0000313" key="4">
    <source>
        <dbReference type="Proteomes" id="UP000321606"/>
    </source>
</evidence>
<dbReference type="KEGG" id="lgo:JCM16774_0412"/>
<dbReference type="KEGG" id="lgo:JCM16774_1985"/>
<gene>
    <name evidence="1" type="ORF">JCM16774_0412</name>
    <name evidence="2" type="ORF">JCM16774_1985</name>
    <name evidence="3" type="ORF">JCM16774_2080</name>
</gene>
<reference evidence="1 4" key="1">
    <citation type="submission" date="2019-07" db="EMBL/GenBank/DDBJ databases">
        <title>Complete Genome Sequence of Leptotrichia goodfellowii Strain JCM 16774.</title>
        <authorList>
            <person name="Watanabe S."/>
            <person name="Cui L."/>
        </authorList>
    </citation>
    <scope>NUCLEOTIDE SEQUENCE [LARGE SCALE GENOMIC DNA]</scope>
    <source>
        <strain evidence="1 4">JCM16774</strain>
    </source>
</reference>
<dbReference type="AlphaFoldDB" id="A0A510JBE4"/>
<evidence type="ECO:0000313" key="1">
    <source>
        <dbReference type="EMBL" id="BBM35495.1"/>
    </source>
</evidence>